<dbReference type="PIRSF" id="PIRSF001480">
    <property type="entry name" value="Mannose-6-phosphate_isomerase"/>
    <property type="match status" value="1"/>
</dbReference>
<feature type="binding site" evidence="8">
    <location>
        <position position="98"/>
    </location>
    <ligand>
        <name>Zn(2+)</name>
        <dbReference type="ChEBI" id="CHEBI:29105"/>
    </ligand>
</feature>
<dbReference type="PANTHER" id="PTHR10309:SF0">
    <property type="entry name" value="MANNOSE-6-PHOSPHATE ISOMERASE"/>
    <property type="match status" value="1"/>
</dbReference>
<dbReference type="GO" id="GO:0009298">
    <property type="term" value="P:GDP-mannose biosynthetic process"/>
    <property type="evidence" value="ECO:0007669"/>
    <property type="project" value="InterPro"/>
</dbReference>
<dbReference type="InterPro" id="IPR011051">
    <property type="entry name" value="RmlC_Cupin_sf"/>
</dbReference>
<feature type="binding site" evidence="8">
    <location>
        <position position="135"/>
    </location>
    <ligand>
        <name>Zn(2+)</name>
        <dbReference type="ChEBI" id="CHEBI:29105"/>
    </ligand>
</feature>
<dbReference type="AlphaFoldDB" id="A0A1Y1RXJ2"/>
<dbReference type="PRINTS" id="PR00714">
    <property type="entry name" value="MAN6PISMRASE"/>
</dbReference>
<dbReference type="NCBIfam" id="TIGR00218">
    <property type="entry name" value="manA"/>
    <property type="match status" value="1"/>
</dbReference>
<dbReference type="EMBL" id="MWQY01000010">
    <property type="protein sequence ID" value="ORC35053.1"/>
    <property type="molecule type" value="Genomic_DNA"/>
</dbReference>
<dbReference type="GO" id="GO:0008270">
    <property type="term" value="F:zinc ion binding"/>
    <property type="evidence" value="ECO:0007669"/>
    <property type="project" value="InterPro"/>
</dbReference>
<organism evidence="10 11">
    <name type="scientific">Marispirochaeta aestuarii</name>
    <dbReference type="NCBI Taxonomy" id="1963862"/>
    <lineage>
        <taxon>Bacteria</taxon>
        <taxon>Pseudomonadati</taxon>
        <taxon>Spirochaetota</taxon>
        <taxon>Spirochaetia</taxon>
        <taxon>Spirochaetales</taxon>
        <taxon>Spirochaetaceae</taxon>
        <taxon>Marispirochaeta</taxon>
    </lineage>
</organism>
<dbReference type="SUPFAM" id="SSF51182">
    <property type="entry name" value="RmlC-like cupins"/>
    <property type="match status" value="1"/>
</dbReference>
<evidence type="ECO:0000256" key="5">
    <source>
        <dbReference type="ARBA" id="ARBA00022833"/>
    </source>
</evidence>
<dbReference type="Gene3D" id="2.60.120.10">
    <property type="entry name" value="Jelly Rolls"/>
    <property type="match status" value="2"/>
</dbReference>
<accession>A0A1Y1RXJ2</accession>
<comment type="catalytic activity">
    <reaction evidence="1">
        <text>D-mannose 6-phosphate = D-fructose 6-phosphate</text>
        <dbReference type="Rhea" id="RHEA:12356"/>
        <dbReference type="ChEBI" id="CHEBI:58735"/>
        <dbReference type="ChEBI" id="CHEBI:61527"/>
        <dbReference type="EC" id="5.3.1.8"/>
    </reaction>
</comment>
<dbReference type="STRING" id="1963862.B4O97_09960"/>
<dbReference type="InterPro" id="IPR046457">
    <property type="entry name" value="PMI_typeI_cat"/>
</dbReference>
<keyword evidence="4 8" id="KW-0479">Metal-binding</keyword>
<evidence type="ECO:0000256" key="4">
    <source>
        <dbReference type="ARBA" id="ARBA00022723"/>
    </source>
</evidence>
<comment type="caution">
    <text evidence="10">The sequence shown here is derived from an EMBL/GenBank/DDBJ whole genome shotgun (WGS) entry which is preliminary data.</text>
</comment>
<feature type="domain" description="Phosphomannose isomerase type I catalytic" evidence="9">
    <location>
        <begin position="3"/>
        <end position="151"/>
    </location>
</feature>
<evidence type="ECO:0000259" key="9">
    <source>
        <dbReference type="Pfam" id="PF20511"/>
    </source>
</evidence>
<dbReference type="GO" id="GO:0004476">
    <property type="term" value="F:mannose-6-phosphate isomerase activity"/>
    <property type="evidence" value="ECO:0007669"/>
    <property type="project" value="UniProtKB-EC"/>
</dbReference>
<protein>
    <recommendedName>
        <fullName evidence="3">mannose-6-phosphate isomerase</fullName>
        <ecNumber evidence="3">5.3.1.8</ecNumber>
    </recommendedName>
</protein>
<dbReference type="OrthoDB" id="9792649at2"/>
<dbReference type="GO" id="GO:0005829">
    <property type="term" value="C:cytosol"/>
    <property type="evidence" value="ECO:0007669"/>
    <property type="project" value="TreeGrafter"/>
</dbReference>
<name>A0A1Y1RXJ2_9SPIO</name>
<evidence type="ECO:0000256" key="1">
    <source>
        <dbReference type="ARBA" id="ARBA00000757"/>
    </source>
</evidence>
<dbReference type="PANTHER" id="PTHR10309">
    <property type="entry name" value="MANNOSE-6-PHOSPHATE ISOMERASE"/>
    <property type="match status" value="1"/>
</dbReference>
<evidence type="ECO:0000256" key="3">
    <source>
        <dbReference type="ARBA" id="ARBA00011956"/>
    </source>
</evidence>
<keyword evidence="6 10" id="KW-0413">Isomerase</keyword>
<evidence type="ECO:0000256" key="6">
    <source>
        <dbReference type="ARBA" id="ARBA00023235"/>
    </source>
</evidence>
<dbReference type="Proteomes" id="UP000192343">
    <property type="component" value="Unassembled WGS sequence"/>
</dbReference>
<proteinExistence type="inferred from homology"/>
<evidence type="ECO:0000256" key="7">
    <source>
        <dbReference type="PIRSR" id="PIRSR001480-1"/>
    </source>
</evidence>
<keyword evidence="11" id="KW-1185">Reference proteome</keyword>
<feature type="binding site" evidence="8">
    <location>
        <position position="100"/>
    </location>
    <ligand>
        <name>Zn(2+)</name>
        <dbReference type="ChEBI" id="CHEBI:29105"/>
    </ligand>
</feature>
<evidence type="ECO:0000313" key="10">
    <source>
        <dbReference type="EMBL" id="ORC35053.1"/>
    </source>
</evidence>
<reference evidence="10 11" key="1">
    <citation type="submission" date="2017-03" db="EMBL/GenBank/DDBJ databases">
        <title>Draft Genome sequence of Marispirochaeta sp. strain JC444.</title>
        <authorList>
            <person name="Shivani Y."/>
            <person name="Subhash Y."/>
            <person name="Sasikala C."/>
            <person name="Ramana C."/>
        </authorList>
    </citation>
    <scope>NUCLEOTIDE SEQUENCE [LARGE SCALE GENOMIC DNA]</scope>
    <source>
        <strain evidence="10 11">JC444</strain>
    </source>
</reference>
<feature type="binding site" evidence="8">
    <location>
        <position position="251"/>
    </location>
    <ligand>
        <name>Zn(2+)</name>
        <dbReference type="ChEBI" id="CHEBI:29105"/>
    </ligand>
</feature>
<feature type="active site" evidence="7">
    <location>
        <position position="270"/>
    </location>
</feature>
<dbReference type="InterPro" id="IPR016305">
    <property type="entry name" value="Mannose-6-P_Isomerase"/>
</dbReference>
<dbReference type="InterPro" id="IPR014710">
    <property type="entry name" value="RmlC-like_jellyroll"/>
</dbReference>
<dbReference type="CDD" id="cd07011">
    <property type="entry name" value="cupin_PMI_type_I_N"/>
    <property type="match status" value="1"/>
</dbReference>
<comment type="cofactor">
    <cofactor evidence="8">
        <name>Zn(2+)</name>
        <dbReference type="ChEBI" id="CHEBI:29105"/>
    </cofactor>
    <text evidence="8">Binds 1 zinc ion per subunit.</text>
</comment>
<dbReference type="EC" id="5.3.1.8" evidence="3"/>
<evidence type="ECO:0000256" key="2">
    <source>
        <dbReference type="ARBA" id="ARBA00010772"/>
    </source>
</evidence>
<dbReference type="GO" id="GO:0005975">
    <property type="term" value="P:carbohydrate metabolic process"/>
    <property type="evidence" value="ECO:0007669"/>
    <property type="project" value="InterPro"/>
</dbReference>
<dbReference type="InterPro" id="IPR001250">
    <property type="entry name" value="Man6P_Isoase-1"/>
</dbReference>
<gene>
    <name evidence="10" type="ORF">B4O97_09960</name>
</gene>
<comment type="similarity">
    <text evidence="2">Belongs to the mannose-6-phosphate isomerase type 1 family.</text>
</comment>
<evidence type="ECO:0000256" key="8">
    <source>
        <dbReference type="PIRSR" id="PIRSR001480-2"/>
    </source>
</evidence>
<evidence type="ECO:0000313" key="11">
    <source>
        <dbReference type="Proteomes" id="UP000192343"/>
    </source>
</evidence>
<dbReference type="Pfam" id="PF20511">
    <property type="entry name" value="PMI_typeI_cat"/>
    <property type="match status" value="1"/>
</dbReference>
<keyword evidence="5 8" id="KW-0862">Zinc</keyword>
<sequence>MALYRMKNSVQHYSWGSPSLLPELLGIRNPEAEPWAELWMGAHPRNPSMVETESGPVPLNDFIARDPVGRLGKGPAERFGALPFLFKILAAGRPLSIQAHPGKEAARTGFARENAAGIPLGAFERNYRDKMHKPEILLALGDFSALLGFRSMDEIRHYADVLGVSVYGRIVADARGDLKTFFRALMSFPEPGKLIADICSAARGQEEGTFEWILRLEEAYPGDIGVAAPLYMNILELREGEAIYLDAGKIHAYLGGLGIELMANSDNVLRGGLTSKHIDLEELCAVLDFSASKPGLFSPLPGGNGERIYRPPVDEFMLSRFDLPGGANLDLEHPDSCEILLCTGGRLRAEGVFDLAPGDSLFVTADHGSCTLEGEGTLFRAAVP</sequence>
<dbReference type="Gene3D" id="1.10.441.10">
    <property type="entry name" value="Phosphomannose Isomerase, domain 2"/>
    <property type="match status" value="1"/>
</dbReference>